<name>A0A9N9TR65_PHYSR</name>
<dbReference type="Proteomes" id="UP001153712">
    <property type="component" value="Chromosome 3"/>
</dbReference>
<feature type="domain" description="Root UVB sensitive protein C-terminal" evidence="8">
    <location>
        <begin position="279"/>
        <end position="460"/>
    </location>
</feature>
<dbReference type="PANTHER" id="PTHR12770">
    <property type="entry name" value="RUS1 FAMILY PROTEIN C16ORF58"/>
    <property type="match status" value="1"/>
</dbReference>
<dbReference type="EMBL" id="OU900096">
    <property type="protein sequence ID" value="CAG9860719.1"/>
    <property type="molecule type" value="Genomic_DNA"/>
</dbReference>
<sequence length="467" mass="52810">MTEILVKEQFGSEGDIFTYINKSGQNEIKQIKVRGAVSASLRSLGQFFKDILLPYGYPSSVSDDYTEYQIWDTAQCFCSTIIGAFSTRAILKGVGVGNQEINALSAAVTWILKDGSGMIGRIVFAWWKGNDLDSDCKKWRFFADVINDMAMTVELVLPYFSQFSMHLLCLTSTMKSLVGIAGGATRASITNHQAIRDNTAEVSAKDGTQECLVNLFGSILSIYLLNVFNESNSDWLLMFLLMFFHLLTNYWAVKALIFKTFNKQRLALVLRSYFNLSTVLSPQKINENESVLLGFGSDVCQFCGFEILAGVSLKSAAEKFTAADFKEILNVYENQDYLLLVDLQRRTIYIVLSKGESTEKVIAAHFHAVCLAIATCLYNGIQLDIYDKRQRNHRTPLDRLHSFMKAYQPATNLMNIPHHYLVDFQDFVKQEYSMFHTAMQINGWSLGSHSLNLGQYRCDWKHCGKNN</sequence>
<dbReference type="Pfam" id="PF24160">
    <property type="entry name" value="UVB_sens_C"/>
    <property type="match status" value="1"/>
</dbReference>
<evidence type="ECO:0000256" key="2">
    <source>
        <dbReference type="ARBA" id="ARBA00007558"/>
    </source>
</evidence>
<evidence type="ECO:0000256" key="5">
    <source>
        <dbReference type="ARBA" id="ARBA00023136"/>
    </source>
</evidence>
<proteinExistence type="inferred from homology"/>
<dbReference type="InterPro" id="IPR054549">
    <property type="entry name" value="UVB_sens_RUS_dom"/>
</dbReference>
<feature type="transmembrane region" description="Helical" evidence="6">
    <location>
        <begin position="235"/>
        <end position="253"/>
    </location>
</feature>
<gene>
    <name evidence="9" type="ORF">PHYEVI_LOCUS7068</name>
</gene>
<dbReference type="InterPro" id="IPR006968">
    <property type="entry name" value="RUS_fam"/>
</dbReference>
<dbReference type="InterPro" id="IPR055412">
    <property type="entry name" value="UVB_sens_C"/>
</dbReference>
<evidence type="ECO:0000313" key="10">
    <source>
        <dbReference type="Proteomes" id="UP001153712"/>
    </source>
</evidence>
<dbReference type="Pfam" id="PF04884">
    <property type="entry name" value="UVB_sens_prot"/>
    <property type="match status" value="1"/>
</dbReference>
<keyword evidence="3 6" id="KW-0812">Transmembrane</keyword>
<dbReference type="GO" id="GO:0016020">
    <property type="term" value="C:membrane"/>
    <property type="evidence" value="ECO:0007669"/>
    <property type="project" value="UniProtKB-SubCell"/>
</dbReference>
<evidence type="ECO:0000256" key="6">
    <source>
        <dbReference type="SAM" id="Phobius"/>
    </source>
</evidence>
<dbReference type="AlphaFoldDB" id="A0A9N9TR65"/>
<organism evidence="9 10">
    <name type="scientific">Phyllotreta striolata</name>
    <name type="common">Striped flea beetle</name>
    <name type="synonym">Crioceris striolata</name>
    <dbReference type="NCBI Taxonomy" id="444603"/>
    <lineage>
        <taxon>Eukaryota</taxon>
        <taxon>Metazoa</taxon>
        <taxon>Ecdysozoa</taxon>
        <taxon>Arthropoda</taxon>
        <taxon>Hexapoda</taxon>
        <taxon>Insecta</taxon>
        <taxon>Pterygota</taxon>
        <taxon>Neoptera</taxon>
        <taxon>Endopterygota</taxon>
        <taxon>Coleoptera</taxon>
        <taxon>Polyphaga</taxon>
        <taxon>Cucujiformia</taxon>
        <taxon>Chrysomeloidea</taxon>
        <taxon>Chrysomelidae</taxon>
        <taxon>Galerucinae</taxon>
        <taxon>Alticini</taxon>
        <taxon>Phyllotreta</taxon>
    </lineage>
</organism>
<feature type="domain" description="Protein root UVB sensitive/RUS" evidence="7">
    <location>
        <begin position="41"/>
        <end position="275"/>
    </location>
</feature>
<evidence type="ECO:0000259" key="8">
    <source>
        <dbReference type="Pfam" id="PF24160"/>
    </source>
</evidence>
<evidence type="ECO:0000313" key="9">
    <source>
        <dbReference type="EMBL" id="CAG9860719.1"/>
    </source>
</evidence>
<keyword evidence="4 6" id="KW-1133">Transmembrane helix</keyword>
<dbReference type="OrthoDB" id="364779at2759"/>
<evidence type="ECO:0000256" key="3">
    <source>
        <dbReference type="ARBA" id="ARBA00022692"/>
    </source>
</evidence>
<comment type="similarity">
    <text evidence="2">Belongs to the RUS1 family.</text>
</comment>
<dbReference type="PANTHER" id="PTHR12770:SF31">
    <property type="entry name" value="RUS FAMILY MEMBER 1"/>
    <property type="match status" value="1"/>
</dbReference>
<keyword evidence="10" id="KW-1185">Reference proteome</keyword>
<comment type="subcellular location">
    <subcellularLocation>
        <location evidence="1">Membrane</location>
    </subcellularLocation>
</comment>
<evidence type="ECO:0000259" key="7">
    <source>
        <dbReference type="Pfam" id="PF04884"/>
    </source>
</evidence>
<protein>
    <submittedName>
        <fullName evidence="9">Uncharacterized protein</fullName>
    </submittedName>
</protein>
<accession>A0A9N9TR65</accession>
<evidence type="ECO:0000256" key="1">
    <source>
        <dbReference type="ARBA" id="ARBA00004370"/>
    </source>
</evidence>
<evidence type="ECO:0000256" key="4">
    <source>
        <dbReference type="ARBA" id="ARBA00022989"/>
    </source>
</evidence>
<keyword evidence="5 6" id="KW-0472">Membrane</keyword>
<reference evidence="9" key="1">
    <citation type="submission" date="2022-01" db="EMBL/GenBank/DDBJ databases">
        <authorList>
            <person name="King R."/>
        </authorList>
    </citation>
    <scope>NUCLEOTIDE SEQUENCE</scope>
</reference>